<gene>
    <name evidence="2" type="ORF">EGYM00392_LOCUS4823</name>
</gene>
<name>A0A7S1HWR8_9EUGL</name>
<reference evidence="2" key="1">
    <citation type="submission" date="2021-01" db="EMBL/GenBank/DDBJ databases">
        <authorList>
            <person name="Corre E."/>
            <person name="Pelletier E."/>
            <person name="Niang G."/>
            <person name="Scheremetjew M."/>
            <person name="Finn R."/>
            <person name="Kale V."/>
            <person name="Holt S."/>
            <person name="Cochrane G."/>
            <person name="Meng A."/>
            <person name="Brown T."/>
            <person name="Cohen L."/>
        </authorList>
    </citation>
    <scope>NUCLEOTIDE SEQUENCE</scope>
    <source>
        <strain evidence="2">NIES-381</strain>
    </source>
</reference>
<feature type="signal peptide" evidence="1">
    <location>
        <begin position="1"/>
        <end position="18"/>
    </location>
</feature>
<organism evidence="2">
    <name type="scientific">Eutreptiella gymnastica</name>
    <dbReference type="NCBI Taxonomy" id="73025"/>
    <lineage>
        <taxon>Eukaryota</taxon>
        <taxon>Discoba</taxon>
        <taxon>Euglenozoa</taxon>
        <taxon>Euglenida</taxon>
        <taxon>Spirocuta</taxon>
        <taxon>Euglenophyceae</taxon>
        <taxon>Eutreptiales</taxon>
        <taxon>Eutreptiaceae</taxon>
        <taxon>Eutreptiella</taxon>
    </lineage>
</organism>
<proteinExistence type="predicted"/>
<evidence type="ECO:0000256" key="1">
    <source>
        <dbReference type="SAM" id="SignalP"/>
    </source>
</evidence>
<dbReference type="EMBL" id="HBGA01012576">
    <property type="protein sequence ID" value="CAD8993773.1"/>
    <property type="molecule type" value="Transcribed_RNA"/>
</dbReference>
<sequence length="701" mass="77956">MGPVVRILLWGLVAAVQAVTYPGGVFEPCIDPAPDVCHPTRCIHLYTVPGQYSCRVTTYPLYDYDPQGRQCARPECVCANGYHGGSCKPHVQHHCLQHHCTRNQATSYAPTRVHPGVEVELAVHGIGLNSWPWYDEAKVVIGDCTNSNQSSWQPVLAPGTNYSTDLGPGEEERAAVVSLRTTFAGPGSFTLCYKEQAWDWHPVGPALTVAGATHFSTIDGNFGRRGTWTRIQFQGFGFTTDDRMKVVSPSDVAEFEARYLVRLNNTCDADAAYNASTALVDELSSYTDVLFGAEENFTVCHQASGGEWRDLGLLEVGDVPQWYELVYSNAEAGGRILRSPMNVSFGGSSLGFAVGSGGDIVEVRNADRVYYEANASVRWTWVPCGEPNPSYQSDRLAGDGQSWVNSQLALWDVYLTAPLNSTSVCYYSWRYQRWLAIPPRNPWDTLEVRELWLHGFDHPQPSCLAGWSTLYGRAPICADEYPTIPNIYFQNHSMYLPAGSGVAYTMPITVISPTKFQFYVLPTCATSPGPRITILDAAGFKMFSLHFGCPYLTVDHEPSDLDWASSGNDQAYDATAWHKVTVHMQFASKRYYLYYDGRLVGFPGQSSLRSFTDSDFSFIRTIRIENDNLECPVLFDHMRMYDCFQTQKVEQLKDRVQTFDLLADIPMHLLAMAAGGEADNLQVTGNAEEEALTFETCLAED</sequence>
<evidence type="ECO:0000313" key="2">
    <source>
        <dbReference type="EMBL" id="CAD8993773.1"/>
    </source>
</evidence>
<dbReference type="AlphaFoldDB" id="A0A7S1HWR8"/>
<evidence type="ECO:0008006" key="3">
    <source>
        <dbReference type="Google" id="ProtNLM"/>
    </source>
</evidence>
<keyword evidence="1" id="KW-0732">Signal</keyword>
<protein>
    <recommendedName>
        <fullName evidence="3">EGF-like domain-containing protein</fullName>
    </recommendedName>
</protein>
<feature type="chain" id="PRO_5031169621" description="EGF-like domain-containing protein" evidence="1">
    <location>
        <begin position="19"/>
        <end position="701"/>
    </location>
</feature>
<accession>A0A7S1HWR8</accession>